<dbReference type="PANTHER" id="PTHR47506">
    <property type="entry name" value="TRANSCRIPTIONAL REGULATORY PROTEIN"/>
    <property type="match status" value="1"/>
</dbReference>
<dbReference type="PRINTS" id="PR00455">
    <property type="entry name" value="HTHTETR"/>
</dbReference>
<dbReference type="SUPFAM" id="SSF48498">
    <property type="entry name" value="Tetracyclin repressor-like, C-terminal domain"/>
    <property type="match status" value="1"/>
</dbReference>
<keyword evidence="2 4" id="KW-0238">DNA-binding</keyword>
<gene>
    <name evidence="6" type="ORF">E2L00_13885</name>
</gene>
<keyword evidence="7" id="KW-1185">Reference proteome</keyword>
<feature type="DNA-binding region" description="H-T-H motif" evidence="4">
    <location>
        <begin position="27"/>
        <end position="46"/>
    </location>
</feature>
<reference evidence="6 7" key="1">
    <citation type="journal article" date="2020" name="Microorganisms">
        <title>Polyphasic Characterisation of Cedecea colo sp. nov., a New Enteric Bacterium Isolated from the Koala Hindgut.</title>
        <authorList>
            <person name="Boath J.M."/>
            <person name="Dakhal S."/>
            <person name="Van T.T.H."/>
            <person name="Moore R.J."/>
            <person name="Dekiwadia C."/>
            <person name="Macreadie I.G."/>
        </authorList>
    </citation>
    <scope>NUCLEOTIDE SEQUENCE [LARGE SCALE GENOMIC DNA]</scope>
    <source>
        <strain evidence="6 7">ZA</strain>
    </source>
</reference>
<evidence type="ECO:0000256" key="4">
    <source>
        <dbReference type="PROSITE-ProRule" id="PRU00335"/>
    </source>
</evidence>
<sequence length="186" mass="20959">MSEKSAKVRILDAAENLFNTYGFHAVGIDRIRDISGISKVTMYKHFSSKNDLILAVLNRRDERFQQSLSHRVSEFSSLKEKLNAIVDWHFEWFKSPEFNGCMFVSADKEFGKTDSDIKAVTRLHKSRIYDFVKGILDGEGAENSALQASILFLFLEGAITEAAVMGSTNHFVNGWQCVLNSLTLPS</sequence>
<dbReference type="Pfam" id="PF00440">
    <property type="entry name" value="TetR_N"/>
    <property type="match status" value="1"/>
</dbReference>
<dbReference type="SUPFAM" id="SSF46689">
    <property type="entry name" value="Homeodomain-like"/>
    <property type="match status" value="1"/>
</dbReference>
<proteinExistence type="predicted"/>
<evidence type="ECO:0000256" key="3">
    <source>
        <dbReference type="ARBA" id="ARBA00023163"/>
    </source>
</evidence>
<dbReference type="InterPro" id="IPR036271">
    <property type="entry name" value="Tet_transcr_reg_TetR-rel_C_sf"/>
</dbReference>
<dbReference type="PROSITE" id="PS50977">
    <property type="entry name" value="HTH_TETR_2"/>
    <property type="match status" value="1"/>
</dbReference>
<evidence type="ECO:0000259" key="5">
    <source>
        <dbReference type="PROSITE" id="PS50977"/>
    </source>
</evidence>
<evidence type="ECO:0000313" key="6">
    <source>
        <dbReference type="EMBL" id="NIY48565.1"/>
    </source>
</evidence>
<dbReference type="InterPro" id="IPR009057">
    <property type="entry name" value="Homeodomain-like_sf"/>
</dbReference>
<protein>
    <submittedName>
        <fullName evidence="6">TetR/AcrR family transcriptional regulator</fullName>
    </submittedName>
</protein>
<organism evidence="6 7">
    <name type="scientific">Cedecea colo</name>
    <dbReference type="NCBI Taxonomy" id="2552946"/>
    <lineage>
        <taxon>Bacteria</taxon>
        <taxon>Pseudomonadati</taxon>
        <taxon>Pseudomonadota</taxon>
        <taxon>Gammaproteobacteria</taxon>
        <taxon>Enterobacterales</taxon>
        <taxon>Enterobacteriaceae</taxon>
        <taxon>Cedecea</taxon>
    </lineage>
</organism>
<dbReference type="InterPro" id="IPR001647">
    <property type="entry name" value="HTH_TetR"/>
</dbReference>
<dbReference type="Gene3D" id="1.10.357.10">
    <property type="entry name" value="Tetracycline Repressor, domain 2"/>
    <property type="match status" value="1"/>
</dbReference>
<name>A0ABX0VQL3_9ENTR</name>
<keyword evidence="3" id="KW-0804">Transcription</keyword>
<comment type="caution">
    <text evidence="6">The sequence shown here is derived from an EMBL/GenBank/DDBJ whole genome shotgun (WGS) entry which is preliminary data.</text>
</comment>
<dbReference type="PANTHER" id="PTHR47506:SF1">
    <property type="entry name" value="HTH-TYPE TRANSCRIPTIONAL REGULATOR YJDC"/>
    <property type="match status" value="1"/>
</dbReference>
<keyword evidence="1" id="KW-0805">Transcription regulation</keyword>
<evidence type="ECO:0000256" key="1">
    <source>
        <dbReference type="ARBA" id="ARBA00023015"/>
    </source>
</evidence>
<accession>A0ABX0VQL3</accession>
<feature type="domain" description="HTH tetR-type" evidence="5">
    <location>
        <begin position="4"/>
        <end position="64"/>
    </location>
</feature>
<dbReference type="EMBL" id="SOYS01000006">
    <property type="protein sequence ID" value="NIY48565.1"/>
    <property type="molecule type" value="Genomic_DNA"/>
</dbReference>
<evidence type="ECO:0000313" key="7">
    <source>
        <dbReference type="Proteomes" id="UP000697927"/>
    </source>
</evidence>
<dbReference type="RefSeq" id="WP_167612541.1">
    <property type="nucleotide sequence ID" value="NZ_SOYS01000006.1"/>
</dbReference>
<dbReference type="Proteomes" id="UP000697927">
    <property type="component" value="Unassembled WGS sequence"/>
</dbReference>
<evidence type="ECO:0000256" key="2">
    <source>
        <dbReference type="ARBA" id="ARBA00023125"/>
    </source>
</evidence>